<dbReference type="PANTHER" id="PTHR43294">
    <property type="entry name" value="SODIUM/POTASSIUM-TRANSPORTING ATPASE SUBUNIT ALPHA"/>
    <property type="match status" value="1"/>
</dbReference>
<dbReference type="EMBL" id="BMAO01005952">
    <property type="protein sequence ID" value="GFR04941.1"/>
    <property type="molecule type" value="Genomic_DNA"/>
</dbReference>
<dbReference type="GO" id="GO:0036376">
    <property type="term" value="P:sodium ion export across plasma membrane"/>
    <property type="evidence" value="ECO:0007669"/>
    <property type="project" value="TreeGrafter"/>
</dbReference>
<evidence type="ECO:0000313" key="4">
    <source>
        <dbReference type="Proteomes" id="UP000887116"/>
    </source>
</evidence>
<gene>
    <name evidence="3" type="ORF">TNCT_656821</name>
</gene>
<dbReference type="GO" id="GO:1902600">
    <property type="term" value="P:proton transmembrane transport"/>
    <property type="evidence" value="ECO:0007669"/>
    <property type="project" value="TreeGrafter"/>
</dbReference>
<dbReference type="GO" id="GO:0006883">
    <property type="term" value="P:intracellular sodium ion homeostasis"/>
    <property type="evidence" value="ECO:0007669"/>
    <property type="project" value="TreeGrafter"/>
</dbReference>
<keyword evidence="4" id="KW-1185">Reference proteome</keyword>
<proteinExistence type="predicted"/>
<dbReference type="SUPFAM" id="SSF81660">
    <property type="entry name" value="Metal cation-transporting ATPase, ATP-binding domain N"/>
    <property type="match status" value="1"/>
</dbReference>
<keyword evidence="2" id="KW-0472">Membrane</keyword>
<dbReference type="Pfam" id="PF13246">
    <property type="entry name" value="Cation_ATPase"/>
    <property type="match status" value="1"/>
</dbReference>
<dbReference type="Gene3D" id="3.40.1110.10">
    <property type="entry name" value="Calcium-transporting ATPase, cytoplasmic domain N"/>
    <property type="match status" value="1"/>
</dbReference>
<reference evidence="3" key="1">
    <citation type="submission" date="2020-07" db="EMBL/GenBank/DDBJ databases">
        <title>Multicomponent nature underlies the extraordinary mechanical properties of spider dragline silk.</title>
        <authorList>
            <person name="Kono N."/>
            <person name="Nakamura H."/>
            <person name="Mori M."/>
            <person name="Yoshida Y."/>
            <person name="Ohtoshi R."/>
            <person name="Malay A.D."/>
            <person name="Moran D.A.P."/>
            <person name="Tomita M."/>
            <person name="Numata K."/>
            <person name="Arakawa K."/>
        </authorList>
    </citation>
    <scope>NUCLEOTIDE SEQUENCE</scope>
</reference>
<evidence type="ECO:0000313" key="3">
    <source>
        <dbReference type="EMBL" id="GFR04941.1"/>
    </source>
</evidence>
<dbReference type="GO" id="GO:0005886">
    <property type="term" value="C:plasma membrane"/>
    <property type="evidence" value="ECO:0007669"/>
    <property type="project" value="UniProtKB-SubCell"/>
</dbReference>
<comment type="subcellular location">
    <subcellularLocation>
        <location evidence="1">Cell membrane</location>
        <topology evidence="1">Multi-pass membrane protein</topology>
    </subcellularLocation>
</comment>
<evidence type="ECO:0000256" key="1">
    <source>
        <dbReference type="ARBA" id="ARBA00004651"/>
    </source>
</evidence>
<name>A0A8X6JFW7_TRICU</name>
<comment type="caution">
    <text evidence="3">The sequence shown here is derived from an EMBL/GenBank/DDBJ whole genome shotgun (WGS) entry which is preliminary data.</text>
</comment>
<dbReference type="OrthoDB" id="3352408at2759"/>
<dbReference type="InterPro" id="IPR023299">
    <property type="entry name" value="ATPase_P-typ_cyto_dom_N"/>
</dbReference>
<dbReference type="GO" id="GO:1990573">
    <property type="term" value="P:potassium ion import across plasma membrane"/>
    <property type="evidence" value="ECO:0007669"/>
    <property type="project" value="TreeGrafter"/>
</dbReference>
<sequence length="116" mass="13381">EPSDVSFEQATMSFLRKHEEDFDYYQEKYNKVFEVPYNPNFSKYHLTIHEERVSTDAEDGAYILCIKGAPDLVISFCSTILIDGEIRPLDDSIIHAFEKAAEEFLFKGDTVIGNYL</sequence>
<dbReference type="GO" id="GO:0000166">
    <property type="term" value="F:nucleotide binding"/>
    <property type="evidence" value="ECO:0007669"/>
    <property type="project" value="InterPro"/>
</dbReference>
<feature type="non-terminal residue" evidence="3">
    <location>
        <position position="1"/>
    </location>
</feature>
<keyword evidence="2" id="KW-1003">Cell membrane</keyword>
<dbReference type="GO" id="GO:0030007">
    <property type="term" value="P:intracellular potassium ion homeostasis"/>
    <property type="evidence" value="ECO:0007669"/>
    <property type="project" value="TreeGrafter"/>
</dbReference>
<dbReference type="InterPro" id="IPR050510">
    <property type="entry name" value="Cation_transp_ATPase_P-type"/>
</dbReference>
<organism evidence="3 4">
    <name type="scientific">Trichonephila clavata</name>
    <name type="common">Joro spider</name>
    <name type="synonym">Nephila clavata</name>
    <dbReference type="NCBI Taxonomy" id="2740835"/>
    <lineage>
        <taxon>Eukaryota</taxon>
        <taxon>Metazoa</taxon>
        <taxon>Ecdysozoa</taxon>
        <taxon>Arthropoda</taxon>
        <taxon>Chelicerata</taxon>
        <taxon>Arachnida</taxon>
        <taxon>Araneae</taxon>
        <taxon>Araneomorphae</taxon>
        <taxon>Entelegynae</taxon>
        <taxon>Araneoidea</taxon>
        <taxon>Nephilidae</taxon>
        <taxon>Trichonephila</taxon>
    </lineage>
</organism>
<evidence type="ECO:0000256" key="2">
    <source>
        <dbReference type="ARBA" id="ARBA00022475"/>
    </source>
</evidence>
<dbReference type="GO" id="GO:0005391">
    <property type="term" value="F:P-type sodium:potassium-exchanging transporter activity"/>
    <property type="evidence" value="ECO:0007669"/>
    <property type="project" value="TreeGrafter"/>
</dbReference>
<dbReference type="PANTHER" id="PTHR43294:SF21">
    <property type="entry name" value="CATION TRANSPORTING ATPASE"/>
    <property type="match status" value="1"/>
</dbReference>
<dbReference type="AlphaFoldDB" id="A0A8X6JFW7"/>
<accession>A0A8X6JFW7</accession>
<protein>
    <submittedName>
        <fullName evidence="3">Uncharacterized protein</fullName>
    </submittedName>
</protein>
<dbReference type="Proteomes" id="UP000887116">
    <property type="component" value="Unassembled WGS sequence"/>
</dbReference>